<proteinExistence type="inferred from homology"/>
<evidence type="ECO:0000313" key="6">
    <source>
        <dbReference type="EMBL" id="KAG5171402.1"/>
    </source>
</evidence>
<evidence type="ECO:0000256" key="3">
    <source>
        <dbReference type="ARBA" id="ARBA00022946"/>
    </source>
</evidence>
<accession>A0A8H7Y2S1</accession>
<name>A0A8H7Y2S1_PSICU</name>
<comment type="subcellular location">
    <subcellularLocation>
        <location evidence="1">Mitochondrion</location>
    </subcellularLocation>
</comment>
<dbReference type="Gene3D" id="1.10.3580.10">
    <property type="entry name" value="ATP12 ATPase"/>
    <property type="match status" value="1"/>
</dbReference>
<dbReference type="AlphaFoldDB" id="A0A8H7Y2S1"/>
<evidence type="ECO:0000256" key="1">
    <source>
        <dbReference type="ARBA" id="ARBA00004173"/>
    </source>
</evidence>
<sequence length="293" mass="33278">MLTHRLGRNTYLTCRSLPATRFGQKCNNLRWQSTDTHDGLPVTDTNRAELSQKRFWKDVGVERRGESLVVTLDKRALKTPGGQTLQLPLNKTLPAALAAAEWDHQEVLLKPHALPMTSIISRAVDAMVEEKTRAEVRAALVKYIHTDTICFFHDNPEPLERLQSQHWTPLLEWARKTFDVKLDVSNSIMSVRQSKETEEKMLKVMESFDQWEMAGTNLYKPEAMERATYAAKSLIIALALVKNRISVEEAALAATVEVNSQIERWGEVEDTHDVDYHDIRRQLGSAACLLSTV</sequence>
<evidence type="ECO:0008006" key="7">
    <source>
        <dbReference type="Google" id="ProtNLM"/>
    </source>
</evidence>
<organism evidence="6">
    <name type="scientific">Psilocybe cubensis</name>
    <name type="common">Psychedelic mushroom</name>
    <name type="synonym">Stropharia cubensis</name>
    <dbReference type="NCBI Taxonomy" id="181762"/>
    <lineage>
        <taxon>Eukaryota</taxon>
        <taxon>Fungi</taxon>
        <taxon>Dikarya</taxon>
        <taxon>Basidiomycota</taxon>
        <taxon>Agaricomycotina</taxon>
        <taxon>Agaricomycetes</taxon>
        <taxon>Agaricomycetidae</taxon>
        <taxon>Agaricales</taxon>
        <taxon>Agaricineae</taxon>
        <taxon>Strophariaceae</taxon>
        <taxon>Psilocybe</taxon>
    </lineage>
</organism>
<protein>
    <recommendedName>
        <fullName evidence="7">ATP12-domain-containing protein</fullName>
    </recommendedName>
</protein>
<dbReference type="PANTHER" id="PTHR21013:SF10">
    <property type="entry name" value="ATP SYNTHASE MITOCHONDRIAL F1 COMPLEX ASSEMBLY FACTOR 2"/>
    <property type="match status" value="1"/>
</dbReference>
<keyword evidence="3" id="KW-0809">Transit peptide</keyword>
<comment type="caution">
    <text evidence="6">The sequence shown here is derived from an EMBL/GenBank/DDBJ whole genome shotgun (WGS) entry which is preliminary data.</text>
</comment>
<keyword evidence="4" id="KW-0496">Mitochondrion</keyword>
<dbReference type="Gene3D" id="3.30.2180.10">
    <property type="entry name" value="ATP12-like"/>
    <property type="match status" value="1"/>
</dbReference>
<evidence type="ECO:0000256" key="4">
    <source>
        <dbReference type="ARBA" id="ARBA00023128"/>
    </source>
</evidence>
<dbReference type="SUPFAM" id="SSF160909">
    <property type="entry name" value="ATP12-like"/>
    <property type="match status" value="1"/>
</dbReference>
<dbReference type="GO" id="GO:0005739">
    <property type="term" value="C:mitochondrion"/>
    <property type="evidence" value="ECO:0007669"/>
    <property type="project" value="UniProtKB-SubCell"/>
</dbReference>
<keyword evidence="5" id="KW-0143">Chaperone</keyword>
<dbReference type="GO" id="GO:0033615">
    <property type="term" value="P:mitochondrial proton-transporting ATP synthase complex assembly"/>
    <property type="evidence" value="ECO:0007669"/>
    <property type="project" value="TreeGrafter"/>
</dbReference>
<reference evidence="6" key="1">
    <citation type="submission" date="2021-02" db="EMBL/GenBank/DDBJ databases">
        <title>Psilocybe cubensis genome.</title>
        <authorList>
            <person name="Mckernan K.J."/>
            <person name="Crawford S."/>
            <person name="Trippe A."/>
            <person name="Kane L.T."/>
            <person name="Mclaughlin S."/>
        </authorList>
    </citation>
    <scope>NUCLEOTIDE SEQUENCE [LARGE SCALE GENOMIC DNA]</scope>
    <source>
        <strain evidence="6">MGC-MH-2018</strain>
    </source>
</reference>
<evidence type="ECO:0000256" key="5">
    <source>
        <dbReference type="ARBA" id="ARBA00023186"/>
    </source>
</evidence>
<dbReference type="InterPro" id="IPR011419">
    <property type="entry name" value="ATP12_ATP_synth-F1-assembly"/>
</dbReference>
<dbReference type="EMBL" id="JAFIQS010000003">
    <property type="protein sequence ID" value="KAG5171402.1"/>
    <property type="molecule type" value="Genomic_DNA"/>
</dbReference>
<comment type="similarity">
    <text evidence="2">Belongs to the ATP12 family.</text>
</comment>
<dbReference type="PANTHER" id="PTHR21013">
    <property type="entry name" value="ATP SYNTHASE MITOCHONDRIAL F1 COMPLEX ASSEMBLY FACTOR 2/ATP12 PROTEIN, MITOCHONDRIAL PRECURSOR"/>
    <property type="match status" value="1"/>
</dbReference>
<dbReference type="Pfam" id="PF07542">
    <property type="entry name" value="ATP12"/>
    <property type="match status" value="1"/>
</dbReference>
<gene>
    <name evidence="6" type="ORF">JR316_003487</name>
</gene>
<evidence type="ECO:0000256" key="2">
    <source>
        <dbReference type="ARBA" id="ARBA00008231"/>
    </source>
</evidence>
<dbReference type="InterPro" id="IPR042272">
    <property type="entry name" value="ATP12_ATP_synth-F1-assembly_N"/>
</dbReference>
<dbReference type="InterPro" id="IPR023335">
    <property type="entry name" value="ATP12_ortho_dom_sf"/>
</dbReference>